<accession>A0A8H6KS89</accession>
<dbReference type="InterPro" id="IPR050936">
    <property type="entry name" value="AP-1-like"/>
</dbReference>
<gene>
    <name evidence="5" type="ORF">CPLU01_03538</name>
</gene>
<keyword evidence="2" id="KW-0539">Nucleus</keyword>
<dbReference type="GO" id="GO:0090575">
    <property type="term" value="C:RNA polymerase II transcription regulator complex"/>
    <property type="evidence" value="ECO:0007669"/>
    <property type="project" value="TreeGrafter"/>
</dbReference>
<name>A0A8H6KS89_9PEZI</name>
<dbReference type="Proteomes" id="UP000654918">
    <property type="component" value="Unassembled WGS sequence"/>
</dbReference>
<comment type="caution">
    <text evidence="5">The sequence shown here is derived from an EMBL/GenBank/DDBJ whole genome shotgun (WGS) entry which is preliminary data.</text>
</comment>
<feature type="region of interest" description="Disordered" evidence="3">
    <location>
        <begin position="1"/>
        <end position="22"/>
    </location>
</feature>
<feature type="region of interest" description="Disordered" evidence="3">
    <location>
        <begin position="101"/>
        <end position="180"/>
    </location>
</feature>
<keyword evidence="6" id="KW-1185">Reference proteome</keyword>
<dbReference type="Gene3D" id="1.20.5.170">
    <property type="match status" value="1"/>
</dbReference>
<protein>
    <recommendedName>
        <fullName evidence="4">BZIP domain-containing protein</fullName>
    </recommendedName>
</protein>
<dbReference type="GO" id="GO:0000976">
    <property type="term" value="F:transcription cis-regulatory region binding"/>
    <property type="evidence" value="ECO:0007669"/>
    <property type="project" value="InterPro"/>
</dbReference>
<dbReference type="SMART" id="SM00338">
    <property type="entry name" value="BRLZ"/>
    <property type="match status" value="1"/>
</dbReference>
<feature type="compositionally biased region" description="Polar residues" evidence="3">
    <location>
        <begin position="142"/>
        <end position="151"/>
    </location>
</feature>
<reference evidence="5" key="1">
    <citation type="journal article" date="2020" name="Phytopathology">
        <title>Genome Sequence Resources of Colletotrichum truncatum, C. plurivorum, C. musicola, and C. sojae: Four Species Pathogenic to Soybean (Glycine max).</title>
        <authorList>
            <person name="Rogerio F."/>
            <person name="Boufleur T.R."/>
            <person name="Ciampi-Guillardi M."/>
            <person name="Sukno S.A."/>
            <person name="Thon M.R."/>
            <person name="Massola Junior N.S."/>
            <person name="Baroncelli R."/>
        </authorList>
    </citation>
    <scope>NUCLEOTIDE SEQUENCE</scope>
    <source>
        <strain evidence="5">LFN00145</strain>
    </source>
</reference>
<evidence type="ECO:0000256" key="2">
    <source>
        <dbReference type="ARBA" id="ARBA00023242"/>
    </source>
</evidence>
<feature type="compositionally biased region" description="Polar residues" evidence="3">
    <location>
        <begin position="115"/>
        <end position="130"/>
    </location>
</feature>
<dbReference type="InterPro" id="IPR046347">
    <property type="entry name" value="bZIP_sf"/>
</dbReference>
<dbReference type="SUPFAM" id="SSF57959">
    <property type="entry name" value="Leucine zipper domain"/>
    <property type="match status" value="1"/>
</dbReference>
<dbReference type="PANTHER" id="PTHR40621:SF6">
    <property type="entry name" value="AP-1-LIKE TRANSCRIPTION FACTOR YAP1-RELATED"/>
    <property type="match status" value="1"/>
</dbReference>
<comment type="subcellular location">
    <subcellularLocation>
        <location evidence="1">Nucleus</location>
    </subcellularLocation>
</comment>
<evidence type="ECO:0000313" key="6">
    <source>
        <dbReference type="Proteomes" id="UP000654918"/>
    </source>
</evidence>
<feature type="compositionally biased region" description="Low complexity" evidence="3">
    <location>
        <begin position="101"/>
        <end position="114"/>
    </location>
</feature>
<dbReference type="EMBL" id="WIGO01000030">
    <property type="protein sequence ID" value="KAF6836744.1"/>
    <property type="molecule type" value="Genomic_DNA"/>
</dbReference>
<feature type="domain" description="BZIP" evidence="4">
    <location>
        <begin position="14"/>
        <end position="78"/>
    </location>
</feature>
<organism evidence="5 6">
    <name type="scientific">Colletotrichum plurivorum</name>
    <dbReference type="NCBI Taxonomy" id="2175906"/>
    <lineage>
        <taxon>Eukaryota</taxon>
        <taxon>Fungi</taxon>
        <taxon>Dikarya</taxon>
        <taxon>Ascomycota</taxon>
        <taxon>Pezizomycotina</taxon>
        <taxon>Sordariomycetes</taxon>
        <taxon>Hypocreomycetidae</taxon>
        <taxon>Glomerellales</taxon>
        <taxon>Glomerellaceae</taxon>
        <taxon>Colletotrichum</taxon>
        <taxon>Colletotrichum orchidearum species complex</taxon>
    </lineage>
</organism>
<dbReference type="AlphaFoldDB" id="A0A8H6KS89"/>
<evidence type="ECO:0000256" key="3">
    <source>
        <dbReference type="SAM" id="MobiDB-lite"/>
    </source>
</evidence>
<evidence type="ECO:0000256" key="1">
    <source>
        <dbReference type="ARBA" id="ARBA00004123"/>
    </source>
</evidence>
<evidence type="ECO:0000313" key="5">
    <source>
        <dbReference type="EMBL" id="KAF6836744.1"/>
    </source>
</evidence>
<dbReference type="InterPro" id="IPR004827">
    <property type="entry name" value="bZIP"/>
</dbReference>
<proteinExistence type="predicted"/>
<sequence>MSSSIFRIFNPGGPKEDTADKRRAQLRRAQRSYRDRKENYTKCLEKEIAQIKVRESNLTRQCESLLAAVQTLQQILVQHQISVPLEQQKAISGLCTNSTTSGSVGSLSVSPPTGNQGTSGLSDNDSTRGISTEAGKSRRGSPYSTTGSEGYSKTGEDTKSPKQSALASPSGWPRATHDPAVPANRSVRLCDLDPVKVGMEFVLTVERPCLGHIEGDRSKPHEPTGHALTVSAQLLFVAPNSLSDSHGISPFSYEGAPSAVLDRLLDLSPDLCSEGELTPAQAWHYIRSQPNFGGIKIESFQILAARLREAVNCHG</sequence>
<evidence type="ECO:0000259" key="4">
    <source>
        <dbReference type="SMART" id="SM00338"/>
    </source>
</evidence>
<dbReference type="PANTHER" id="PTHR40621">
    <property type="entry name" value="TRANSCRIPTION FACTOR KAPC-RELATED"/>
    <property type="match status" value="1"/>
</dbReference>
<dbReference type="GO" id="GO:0001228">
    <property type="term" value="F:DNA-binding transcription activator activity, RNA polymerase II-specific"/>
    <property type="evidence" value="ECO:0007669"/>
    <property type="project" value="TreeGrafter"/>
</dbReference>